<comment type="caution">
    <text evidence="2">The sequence shown here is derived from an EMBL/GenBank/DDBJ whole genome shotgun (WGS) entry which is preliminary data.</text>
</comment>
<evidence type="ECO:0000313" key="2">
    <source>
        <dbReference type="EMBL" id="RJF90732.1"/>
    </source>
</evidence>
<dbReference type="RefSeq" id="WP_119762156.1">
    <property type="nucleotide sequence ID" value="NZ_QYUM01000003.1"/>
</dbReference>
<dbReference type="Proteomes" id="UP000286100">
    <property type="component" value="Unassembled WGS sequence"/>
</dbReference>
<dbReference type="SUPFAM" id="SSF51126">
    <property type="entry name" value="Pectin lyase-like"/>
    <property type="match status" value="1"/>
</dbReference>
<protein>
    <submittedName>
        <fullName evidence="2">Uncharacterized protein</fullName>
    </submittedName>
</protein>
<organism evidence="2 3">
    <name type="scientific">Sphingomonas cavernae</name>
    <dbReference type="NCBI Taxonomy" id="2320861"/>
    <lineage>
        <taxon>Bacteria</taxon>
        <taxon>Pseudomonadati</taxon>
        <taxon>Pseudomonadota</taxon>
        <taxon>Alphaproteobacteria</taxon>
        <taxon>Sphingomonadales</taxon>
        <taxon>Sphingomonadaceae</taxon>
        <taxon>Sphingomonas</taxon>
    </lineage>
</organism>
<evidence type="ECO:0000313" key="3">
    <source>
        <dbReference type="Proteomes" id="UP000286100"/>
    </source>
</evidence>
<gene>
    <name evidence="2" type="ORF">D3876_11050</name>
</gene>
<reference evidence="2 3" key="1">
    <citation type="submission" date="2018-09" db="EMBL/GenBank/DDBJ databases">
        <authorList>
            <person name="Zhu H."/>
        </authorList>
    </citation>
    <scope>NUCLEOTIDE SEQUENCE [LARGE SCALE GENOMIC DNA]</scope>
    <source>
        <strain evidence="2 3">K2R01-6</strain>
    </source>
</reference>
<dbReference type="InterPro" id="IPR012334">
    <property type="entry name" value="Pectin_lyas_fold"/>
</dbReference>
<dbReference type="AlphaFoldDB" id="A0A418WLA2"/>
<accession>A0A418WLA2</accession>
<dbReference type="InterPro" id="IPR011050">
    <property type="entry name" value="Pectin_lyase_fold/virulence"/>
</dbReference>
<proteinExistence type="predicted"/>
<dbReference type="Gene3D" id="2.160.20.10">
    <property type="entry name" value="Single-stranded right-handed beta-helix, Pectin lyase-like"/>
    <property type="match status" value="1"/>
</dbReference>
<dbReference type="EMBL" id="QYUM01000003">
    <property type="protein sequence ID" value="RJF90732.1"/>
    <property type="molecule type" value="Genomic_DNA"/>
</dbReference>
<name>A0A418WLA2_9SPHN</name>
<keyword evidence="3" id="KW-1185">Reference proteome</keyword>
<feature type="region of interest" description="Disordered" evidence="1">
    <location>
        <begin position="383"/>
        <end position="428"/>
    </location>
</feature>
<evidence type="ECO:0000256" key="1">
    <source>
        <dbReference type="SAM" id="MobiDB-lite"/>
    </source>
</evidence>
<sequence>MTTIVVQNYTELKGALVPANQGATIKVKAGDYNVTEPLVVPDGATLEGEGRMQAIYAASNWWPGSPQSKLQASPGWEGDILRLGNGSRITGLTISDVAGRKGNLVAVISTATNDRISATIDRCELINPNSSGALITGPAAGPTGRGLVVLTLNPLDASPPAPHEGAVVSVQMTRSVIRSPGNGSGVFAINFAPRARVIVRLSRNMIGGGLDANGGVSRPYPVVGSETVIFSDRNMYQSDGTAAAAPTGWLLHGGSNAPFASFVAPFTNGNTLTLKSYRDSISGFAVGIRAAGGWRPSDPPGMGTVNFNCADLELTYLGITSLAADLVLVGAVSGSPAAPGAPRFTPGDDNHLRVTFNMSGGSSEYGSTTIYANRYQDSAWIDGGTLPQPGSGNSLEVFGDDQETSLLSVKPQPPADFSRGPAFSTDGP</sequence>